<accession>A0A7H0IHN0</accession>
<dbReference type="EMBL" id="CP060828">
    <property type="protein sequence ID" value="QNP72296.1"/>
    <property type="molecule type" value="Genomic_DNA"/>
</dbReference>
<dbReference type="KEGG" id="sroi:IAG44_24670"/>
<keyword evidence="1" id="KW-0472">Membrane</keyword>
<gene>
    <name evidence="2" type="ORF">IAG44_24670</name>
</gene>
<keyword evidence="1" id="KW-0812">Transmembrane</keyword>
<protein>
    <submittedName>
        <fullName evidence="2">Uncharacterized protein</fullName>
    </submittedName>
</protein>
<reference evidence="2 3" key="1">
    <citation type="submission" date="2020-08" db="EMBL/GenBank/DDBJ databases">
        <title>A novel species.</title>
        <authorList>
            <person name="Gao J."/>
        </authorList>
    </citation>
    <scope>NUCLEOTIDE SEQUENCE [LARGE SCALE GENOMIC DNA]</scope>
    <source>
        <strain evidence="2 3">CRXT-G-22</strain>
    </source>
</reference>
<organism evidence="2 3">
    <name type="scientific">Streptomyces roseirectus</name>
    <dbReference type="NCBI Taxonomy" id="2768066"/>
    <lineage>
        <taxon>Bacteria</taxon>
        <taxon>Bacillati</taxon>
        <taxon>Actinomycetota</taxon>
        <taxon>Actinomycetes</taxon>
        <taxon>Kitasatosporales</taxon>
        <taxon>Streptomycetaceae</taxon>
        <taxon>Streptomyces</taxon>
    </lineage>
</organism>
<sequence>MSWAAGAGCRGGAWVGSRAVGFEAGGLNVEGDTASWAAGDEGRGSWGENGGEVAGAGRWERGGQRLAFVHVHDFTSALVLAPAFALAHALPLTHVLVPAHAFALAHALPLTHVLVPALALNLPVRGW</sequence>
<keyword evidence="3" id="KW-1185">Reference proteome</keyword>
<name>A0A7H0IHN0_9ACTN</name>
<evidence type="ECO:0000313" key="3">
    <source>
        <dbReference type="Proteomes" id="UP000516052"/>
    </source>
</evidence>
<dbReference type="RefSeq" id="WP_187749253.1">
    <property type="nucleotide sequence ID" value="NZ_CP060828.1"/>
</dbReference>
<proteinExistence type="predicted"/>
<feature type="transmembrane region" description="Helical" evidence="1">
    <location>
        <begin position="99"/>
        <end position="122"/>
    </location>
</feature>
<dbReference type="Proteomes" id="UP000516052">
    <property type="component" value="Chromosome"/>
</dbReference>
<evidence type="ECO:0000313" key="2">
    <source>
        <dbReference type="EMBL" id="QNP72296.1"/>
    </source>
</evidence>
<keyword evidence="1" id="KW-1133">Transmembrane helix</keyword>
<dbReference type="AlphaFoldDB" id="A0A7H0IHN0"/>
<feature type="transmembrane region" description="Helical" evidence="1">
    <location>
        <begin position="66"/>
        <end position="87"/>
    </location>
</feature>
<evidence type="ECO:0000256" key="1">
    <source>
        <dbReference type="SAM" id="Phobius"/>
    </source>
</evidence>